<organism evidence="4 5">
    <name type="scientific">Olivibacter oleidegradans</name>
    <dbReference type="NCBI Taxonomy" id="760123"/>
    <lineage>
        <taxon>Bacteria</taxon>
        <taxon>Pseudomonadati</taxon>
        <taxon>Bacteroidota</taxon>
        <taxon>Sphingobacteriia</taxon>
        <taxon>Sphingobacteriales</taxon>
        <taxon>Sphingobacteriaceae</taxon>
        <taxon>Olivibacter</taxon>
    </lineage>
</organism>
<sequence>MNAIGYMRLSSKDQSKSLEYQESSIRQYCAKNELKIIGLFKDNGESSYTFDRPDYKALEAYLKKYKGECQYLIVLDHDRFSRNLPEALMKIAELERKYGVKVLSTSERIDLDTSDPDVFMKRAFDYMMANKELFNIRQRTKQGIRNAKEKGRYLGRAPFGYKNIIDGTKRNLIEIDKVQALIVERIFRDYISGIPLYIIHKNVKPLGFHHTGKSAIQSILENCVYAGLIKVPAFKDQPEKYAKALHEPIVSDAEFWLVQNMLKAGKRRTRVQPAEDFPLRGVLKCWCGKKMTAGWTKGRKEYYLYYRCIEHTNFNLKGPLLHETFEKVLKALSFQPHQITFLIETSKALLVEPLKLKQERLNQKLQALQNINEKIFKLEERLMNNEIEASTYKTWFQKFKEEKALLEISLEGKKKPKIDTSDDIIQRLLPELSNLYQIYEKSNITQKHMLIRGVFKDNLVWGSNMFRTTFINPIFEDNLLKIKEKGLLFYEQPSLKSGIIPLSTQGRDRTGTVSH</sequence>
<dbReference type="Proteomes" id="UP001589774">
    <property type="component" value="Unassembled WGS sequence"/>
</dbReference>
<proteinExistence type="predicted"/>
<dbReference type="InterPro" id="IPR038109">
    <property type="entry name" value="DNA_bind_recomb_sf"/>
</dbReference>
<dbReference type="InterPro" id="IPR036162">
    <property type="entry name" value="Resolvase-like_N_sf"/>
</dbReference>
<dbReference type="Pfam" id="PF00239">
    <property type="entry name" value="Resolvase"/>
    <property type="match status" value="1"/>
</dbReference>
<dbReference type="PROSITE" id="PS51737">
    <property type="entry name" value="RECOMBINASE_DNA_BIND"/>
    <property type="match status" value="1"/>
</dbReference>
<reference evidence="4 5" key="1">
    <citation type="submission" date="2024-09" db="EMBL/GenBank/DDBJ databases">
        <authorList>
            <person name="Sun Q."/>
            <person name="Mori K."/>
        </authorList>
    </citation>
    <scope>NUCLEOTIDE SEQUENCE [LARGE SCALE GENOMIC DNA]</scope>
    <source>
        <strain evidence="4 5">CCM 7765</strain>
    </source>
</reference>
<evidence type="ECO:0000259" key="2">
    <source>
        <dbReference type="PROSITE" id="PS51736"/>
    </source>
</evidence>
<dbReference type="PROSITE" id="PS51736">
    <property type="entry name" value="RECOMBINASES_3"/>
    <property type="match status" value="1"/>
</dbReference>
<evidence type="ECO:0000256" key="1">
    <source>
        <dbReference type="SAM" id="Coils"/>
    </source>
</evidence>
<dbReference type="EMBL" id="JBHLWO010000002">
    <property type="protein sequence ID" value="MFC0318633.1"/>
    <property type="molecule type" value="Genomic_DNA"/>
</dbReference>
<dbReference type="CDD" id="cd00338">
    <property type="entry name" value="Ser_Recombinase"/>
    <property type="match status" value="1"/>
</dbReference>
<dbReference type="SMART" id="SM00857">
    <property type="entry name" value="Resolvase"/>
    <property type="match status" value="1"/>
</dbReference>
<dbReference type="InterPro" id="IPR006119">
    <property type="entry name" value="Resolv_N"/>
</dbReference>
<dbReference type="PANTHER" id="PTHR30461">
    <property type="entry name" value="DNA-INVERTASE FROM LAMBDOID PROPHAGE"/>
    <property type="match status" value="1"/>
</dbReference>
<gene>
    <name evidence="4" type="ORF">ACFFI0_09945</name>
</gene>
<name>A0ABV6HIB1_9SPHI</name>
<dbReference type="Gene3D" id="3.40.50.1390">
    <property type="entry name" value="Resolvase, N-terminal catalytic domain"/>
    <property type="match status" value="1"/>
</dbReference>
<keyword evidence="1" id="KW-0175">Coiled coil</keyword>
<accession>A0ABV6HIB1</accession>
<evidence type="ECO:0000259" key="3">
    <source>
        <dbReference type="PROSITE" id="PS51737"/>
    </source>
</evidence>
<dbReference type="Pfam" id="PF07508">
    <property type="entry name" value="Recombinase"/>
    <property type="match status" value="1"/>
</dbReference>
<dbReference type="PANTHER" id="PTHR30461:SF23">
    <property type="entry name" value="DNA RECOMBINASE-RELATED"/>
    <property type="match status" value="1"/>
</dbReference>
<dbReference type="RefSeq" id="WP_377477790.1">
    <property type="nucleotide sequence ID" value="NZ_JBHLWO010000002.1"/>
</dbReference>
<feature type="domain" description="Resolvase/invertase-type recombinase catalytic" evidence="2">
    <location>
        <begin position="2"/>
        <end position="151"/>
    </location>
</feature>
<comment type="caution">
    <text evidence="4">The sequence shown here is derived from an EMBL/GenBank/DDBJ whole genome shotgun (WGS) entry which is preliminary data.</text>
</comment>
<dbReference type="InterPro" id="IPR050639">
    <property type="entry name" value="SSR_resolvase"/>
</dbReference>
<evidence type="ECO:0000313" key="5">
    <source>
        <dbReference type="Proteomes" id="UP001589774"/>
    </source>
</evidence>
<feature type="coiled-coil region" evidence="1">
    <location>
        <begin position="354"/>
        <end position="388"/>
    </location>
</feature>
<protein>
    <submittedName>
        <fullName evidence="4">Recombinase family protein</fullName>
    </submittedName>
</protein>
<dbReference type="Gene3D" id="3.90.1750.20">
    <property type="entry name" value="Putative Large Serine Recombinase, Chain B, Domain 2"/>
    <property type="match status" value="1"/>
</dbReference>
<dbReference type="InterPro" id="IPR011109">
    <property type="entry name" value="DNA_bind_recombinase_dom"/>
</dbReference>
<feature type="domain" description="Recombinase" evidence="3">
    <location>
        <begin position="158"/>
        <end position="268"/>
    </location>
</feature>
<dbReference type="SUPFAM" id="SSF53041">
    <property type="entry name" value="Resolvase-like"/>
    <property type="match status" value="1"/>
</dbReference>
<keyword evidence="5" id="KW-1185">Reference proteome</keyword>
<evidence type="ECO:0000313" key="4">
    <source>
        <dbReference type="EMBL" id="MFC0318633.1"/>
    </source>
</evidence>